<evidence type="ECO:0000256" key="5">
    <source>
        <dbReference type="ARBA" id="ARBA00022827"/>
    </source>
</evidence>
<evidence type="ECO:0000256" key="7">
    <source>
        <dbReference type="ARBA" id="ARBA00023002"/>
    </source>
</evidence>
<dbReference type="PANTHER" id="PTHR10632:SF2">
    <property type="entry name" value="SULFIDE:QUINONE OXIDOREDUCTASE, MITOCHONDRIAL"/>
    <property type="match status" value="1"/>
</dbReference>
<keyword evidence="3" id="KW-0285">Flavoprotein</keyword>
<dbReference type="AlphaFoldDB" id="A0A1L8E0E0"/>
<proteinExistence type="inferred from homology"/>
<dbReference type="GO" id="GO:0071949">
    <property type="term" value="F:FAD binding"/>
    <property type="evidence" value="ECO:0007669"/>
    <property type="project" value="TreeGrafter"/>
</dbReference>
<dbReference type="GO" id="GO:0005739">
    <property type="term" value="C:mitochondrion"/>
    <property type="evidence" value="ECO:0007669"/>
    <property type="project" value="UniProtKB-SubCell"/>
</dbReference>
<evidence type="ECO:0000256" key="8">
    <source>
        <dbReference type="ARBA" id="ARBA00023128"/>
    </source>
</evidence>
<evidence type="ECO:0000256" key="6">
    <source>
        <dbReference type="ARBA" id="ARBA00022946"/>
    </source>
</evidence>
<keyword evidence="8" id="KW-0496">Mitochondrion</keyword>
<comment type="similarity">
    <text evidence="13">Belongs to the SQRD family.</text>
</comment>
<sequence length="449" mass="49426">MLQHCWKVKSTGMLGIVQHSIRNFSVSTVNQKRQCKVLVVGGGSGGCTVAAKISSKLGPGNVIVLEPADTHYYQPMFTLIGGGIKKLEDSAAPMKDTLPSLATWLQDSVAQFEPAANAVVTKSGERIEYEQLLIAVGLELRYDRIPGLVEALAIPGGAVCSNYSPKYVNRTLEALQKFQQGNAIFTFPNSPVKCPGAPQKIAYIAEHFLRRNKKRADANVIYNTALPVIFGVKHYADALWKVAEKKGVKVNVRTNLKEVIPGKNQAVFENLDKPGEEYTIDYSFLHVTPPMATPEVISSCKEIANAAGFVDVNKDTMQHVKYPNIFAIGDCSSSPNSKTAASVAAQAPVVYQNMVAVMEGRTPSASYNGYASCPLVTGYHTCILAEFDYNLQPLETFPVSQDKERFSMFLLKTYFMPSLYWQLMLNGMWNGPGIVRKLLEPLRKEKKML</sequence>
<keyword evidence="5" id="KW-0274">FAD</keyword>
<comment type="catalytic activity">
    <reaction evidence="11">
        <text>a quinone + hydrogen sulfide + glutathione + H(+) = S-sulfanylglutathione + a quinol</text>
        <dbReference type="Rhea" id="RHEA:55156"/>
        <dbReference type="ChEBI" id="CHEBI:15378"/>
        <dbReference type="ChEBI" id="CHEBI:24646"/>
        <dbReference type="ChEBI" id="CHEBI:29919"/>
        <dbReference type="ChEBI" id="CHEBI:57925"/>
        <dbReference type="ChEBI" id="CHEBI:58905"/>
        <dbReference type="ChEBI" id="CHEBI:132124"/>
        <dbReference type="EC" id="1.8.5.8"/>
    </reaction>
    <physiologicalReaction direction="left-to-right" evidence="11">
        <dbReference type="Rhea" id="RHEA:55157"/>
    </physiologicalReaction>
</comment>
<reference evidence="18" key="1">
    <citation type="submission" date="2016-12" db="EMBL/GenBank/DDBJ databases">
        <title>An insight into the sialome and mialome of the sand fly, Nyssomyia neivai.</title>
        <authorList>
            <person name="Sebastian V."/>
            <person name="Goulart T.M."/>
            <person name="Oliveira W."/>
            <person name="Calvo E."/>
            <person name="Oliveira L.F."/>
            <person name="Pinto M.C."/>
            <person name="Rosselino A.M."/>
            <person name="Ribeiro J.M."/>
        </authorList>
    </citation>
    <scope>NUCLEOTIDE SEQUENCE</scope>
</reference>
<comment type="catalytic activity">
    <reaction evidence="9">
        <text>ubiquinone-10 + hydrogen sulfide + sulfite + 2 H(+) = ubiquinol-10 + thiosulfate</text>
        <dbReference type="Rhea" id="RHEA:38359"/>
        <dbReference type="ChEBI" id="CHEBI:15378"/>
        <dbReference type="ChEBI" id="CHEBI:17359"/>
        <dbReference type="ChEBI" id="CHEBI:29919"/>
        <dbReference type="ChEBI" id="CHEBI:33542"/>
        <dbReference type="ChEBI" id="CHEBI:46245"/>
        <dbReference type="ChEBI" id="CHEBI:64183"/>
    </reaction>
    <physiologicalReaction direction="left-to-right" evidence="9">
        <dbReference type="Rhea" id="RHEA:38360"/>
    </physiologicalReaction>
</comment>
<evidence type="ECO:0000256" key="11">
    <source>
        <dbReference type="ARBA" id="ARBA00052986"/>
    </source>
</evidence>
<dbReference type="GO" id="GO:0048038">
    <property type="term" value="F:quinone binding"/>
    <property type="evidence" value="ECO:0007669"/>
    <property type="project" value="UniProtKB-KW"/>
</dbReference>
<evidence type="ECO:0000256" key="3">
    <source>
        <dbReference type="ARBA" id="ARBA00022630"/>
    </source>
</evidence>
<dbReference type="EMBL" id="GFDF01001881">
    <property type="protein sequence ID" value="JAV12203.1"/>
    <property type="molecule type" value="Transcribed_RNA"/>
</dbReference>
<dbReference type="Gene3D" id="3.50.50.60">
    <property type="entry name" value="FAD/NAD(P)-binding domain"/>
    <property type="match status" value="2"/>
</dbReference>
<evidence type="ECO:0000256" key="1">
    <source>
        <dbReference type="ARBA" id="ARBA00001974"/>
    </source>
</evidence>
<dbReference type="GO" id="GO:0070224">
    <property type="term" value="F:sulfide:quinone oxidoreductase activity"/>
    <property type="evidence" value="ECO:0007669"/>
    <property type="project" value="TreeGrafter"/>
</dbReference>
<comment type="cofactor">
    <cofactor evidence="1">
        <name>FAD</name>
        <dbReference type="ChEBI" id="CHEBI:57692"/>
    </cofactor>
</comment>
<evidence type="ECO:0000256" key="4">
    <source>
        <dbReference type="ARBA" id="ARBA00022719"/>
    </source>
</evidence>
<dbReference type="PRINTS" id="PR00368">
    <property type="entry name" value="FADPNR"/>
</dbReference>
<dbReference type="Pfam" id="PF07992">
    <property type="entry name" value="Pyr_redox_2"/>
    <property type="match status" value="2"/>
</dbReference>
<dbReference type="GO" id="GO:0070221">
    <property type="term" value="P:sulfide oxidation, using sulfide:quinone oxidoreductase"/>
    <property type="evidence" value="ECO:0007669"/>
    <property type="project" value="TreeGrafter"/>
</dbReference>
<evidence type="ECO:0000256" key="16">
    <source>
        <dbReference type="ARBA" id="ARBA00082958"/>
    </source>
</evidence>
<name>A0A1L8E0E0_9DIPT</name>
<dbReference type="InterPro" id="IPR036188">
    <property type="entry name" value="FAD/NAD-bd_sf"/>
</dbReference>
<keyword evidence="7" id="KW-0560">Oxidoreductase</keyword>
<evidence type="ECO:0000256" key="15">
    <source>
        <dbReference type="ARBA" id="ARBA00070160"/>
    </source>
</evidence>
<dbReference type="GO" id="GO:0106436">
    <property type="term" value="F:glutathione-dependent sulfide quinone oxidoreductase activity"/>
    <property type="evidence" value="ECO:0007669"/>
    <property type="project" value="UniProtKB-EC"/>
</dbReference>
<evidence type="ECO:0000256" key="13">
    <source>
        <dbReference type="ARBA" id="ARBA00060891"/>
    </source>
</evidence>
<dbReference type="SUPFAM" id="SSF51905">
    <property type="entry name" value="FAD/NAD(P)-binding domain"/>
    <property type="match status" value="1"/>
</dbReference>
<evidence type="ECO:0000256" key="2">
    <source>
        <dbReference type="ARBA" id="ARBA00004173"/>
    </source>
</evidence>
<evidence type="ECO:0000259" key="17">
    <source>
        <dbReference type="Pfam" id="PF07992"/>
    </source>
</evidence>
<dbReference type="EC" id="1.8.5.8" evidence="14"/>
<dbReference type="PANTHER" id="PTHR10632">
    <property type="entry name" value="SULFIDE:QUINONE OXIDOREDUCTASE"/>
    <property type="match status" value="1"/>
</dbReference>
<comment type="subcellular location">
    <subcellularLocation>
        <location evidence="2">Mitochondrion</location>
    </subcellularLocation>
</comment>
<organism evidence="18">
    <name type="scientific">Nyssomyia neivai</name>
    <dbReference type="NCBI Taxonomy" id="330878"/>
    <lineage>
        <taxon>Eukaryota</taxon>
        <taxon>Metazoa</taxon>
        <taxon>Ecdysozoa</taxon>
        <taxon>Arthropoda</taxon>
        <taxon>Hexapoda</taxon>
        <taxon>Insecta</taxon>
        <taxon>Pterygota</taxon>
        <taxon>Neoptera</taxon>
        <taxon>Endopterygota</taxon>
        <taxon>Diptera</taxon>
        <taxon>Nematocera</taxon>
        <taxon>Psychodoidea</taxon>
        <taxon>Psychodidae</taxon>
        <taxon>Nyssomyia</taxon>
    </lineage>
</organism>
<feature type="domain" description="FAD/NAD(P)-binding" evidence="17">
    <location>
        <begin position="233"/>
        <end position="342"/>
    </location>
</feature>
<keyword evidence="4" id="KW-0874">Quinone</keyword>
<dbReference type="InterPro" id="IPR015904">
    <property type="entry name" value="Sulphide_quinone_reductase"/>
</dbReference>
<keyword evidence="6" id="KW-0809">Transit peptide</keyword>
<protein>
    <recommendedName>
        <fullName evidence="15">Sulfide:quinone oxidoreductase, mitochondrial</fullName>
        <ecNumber evidence="14">1.8.5.8</ecNumber>
    </recommendedName>
    <alternativeName>
        <fullName evidence="16">Sulfide quinone oxidoreductase</fullName>
    </alternativeName>
</protein>
<evidence type="ECO:0000256" key="10">
    <source>
        <dbReference type="ARBA" id="ARBA00052810"/>
    </source>
</evidence>
<evidence type="ECO:0000256" key="9">
    <source>
        <dbReference type="ARBA" id="ARBA00051038"/>
    </source>
</evidence>
<dbReference type="FunFam" id="3.50.50.60:FF:000034">
    <property type="entry name" value="sulfide:quinone oxidoreductase, mitochondrial"/>
    <property type="match status" value="1"/>
</dbReference>
<evidence type="ECO:0000256" key="14">
    <source>
        <dbReference type="ARBA" id="ARBA00066447"/>
    </source>
</evidence>
<comment type="function">
    <text evidence="12">Catalyzes the oxidation of hydrogen sulfide with the help of a quinone, such as ubiquinone-10, giving rise to thiosulfate and ultimately to sulfane (molecular sulfur) atoms. Requires an additional electron acceptor; can use sulfite, sulfide or cyanide (in vitro). It is believed the in vivo electron acceptor is glutathione.</text>
</comment>
<accession>A0A1L8E0E0</accession>
<evidence type="ECO:0000313" key="18">
    <source>
        <dbReference type="EMBL" id="JAV12203.1"/>
    </source>
</evidence>
<feature type="domain" description="FAD/NAD(P)-binding" evidence="17">
    <location>
        <begin position="36"/>
        <end position="148"/>
    </location>
</feature>
<comment type="catalytic activity">
    <reaction evidence="10">
        <text>ubiquinone-10 + hydrogen sulfide + glutathione + H(+) = S-sulfanylglutathione + ubiquinol-10</text>
        <dbReference type="Rhea" id="RHEA:62608"/>
        <dbReference type="ChEBI" id="CHEBI:15378"/>
        <dbReference type="ChEBI" id="CHEBI:29919"/>
        <dbReference type="ChEBI" id="CHEBI:46245"/>
        <dbReference type="ChEBI" id="CHEBI:57925"/>
        <dbReference type="ChEBI" id="CHEBI:58905"/>
        <dbReference type="ChEBI" id="CHEBI:64183"/>
    </reaction>
    <physiologicalReaction direction="left-to-right" evidence="10">
        <dbReference type="Rhea" id="RHEA:62609"/>
    </physiologicalReaction>
</comment>
<dbReference type="InterPro" id="IPR023753">
    <property type="entry name" value="FAD/NAD-binding_dom"/>
</dbReference>
<evidence type="ECO:0000256" key="12">
    <source>
        <dbReference type="ARBA" id="ARBA00059167"/>
    </source>
</evidence>